<dbReference type="Pfam" id="PF10230">
    <property type="entry name" value="LIDHydrolase"/>
    <property type="match status" value="1"/>
</dbReference>
<evidence type="ECO:0000256" key="4">
    <source>
        <dbReference type="ARBA" id="ARBA00022801"/>
    </source>
</evidence>
<evidence type="ECO:0000256" key="1">
    <source>
        <dbReference type="ARBA" id="ARBA00004502"/>
    </source>
</evidence>
<dbReference type="InterPro" id="IPR019363">
    <property type="entry name" value="LDAH"/>
</dbReference>
<evidence type="ECO:0000313" key="7">
    <source>
        <dbReference type="Proteomes" id="UP000827549"/>
    </source>
</evidence>
<dbReference type="AlphaFoldDB" id="A0AAF0Y2C6"/>
<keyword evidence="7" id="KW-1185">Reference proteome</keyword>
<evidence type="ECO:0000256" key="2">
    <source>
        <dbReference type="ARBA" id="ARBA00008300"/>
    </source>
</evidence>
<accession>A0AAF0Y2C6</accession>
<dbReference type="GO" id="GO:0005811">
    <property type="term" value="C:lipid droplet"/>
    <property type="evidence" value="ECO:0007669"/>
    <property type="project" value="UniProtKB-SubCell"/>
</dbReference>
<comment type="similarity">
    <text evidence="2">Belongs to the AB hydrolase superfamily. LDAH family.</text>
</comment>
<evidence type="ECO:0000313" key="6">
    <source>
        <dbReference type="EMBL" id="WOO76644.1"/>
    </source>
</evidence>
<dbReference type="GeneID" id="87803530"/>
<sequence>MASSIDGESSVASNVDPRLEFIQSAGHGQLPIRVSFEHRKVGCEGEAAMSYLPPKRGTDLPPENFVLFILGNPALLDYYDDFLLELHNKVPDSYAVLCTSHVGHDPSVPPPPKPFDIYQTLETKIELVGALQQSLNAWHAEGGVKFEHLPPPRFTLMGHSVGAWMCSQMLERNPEGIHVTYLLFPTLGWIGKTWNGIKMWPVFRAPLLQAGTGIAAIMRPFFRMADANPTTLKLIHDKPTIKNVLYLARSEMDNIRAPNLTWWREESNQPVGRGIYTVWSGGKLDHWVGNEANSIREALGPERSWRIEGVKHAFCLYPGTAPAVANIVHRLMAIDVAHPDRSPIGPAINHPNELSHHHVRAHDANQAQEPVDVVVAPAPVDPVVEKQAQREQYYAAQQQQEADVVAEEREIEFEREVRLEEEYDAAHNPEAVVVTEREVLQEEYYAAQQQPDEYEEGTYEHVPNGEYQRDDDTYQPPGGYDEPVINPPYTDKKAPYIQTNIVADKLHQEKALHEKALQEKSLQHEKIQHEALSRPAYNQTDSQPDINEAHVQRPYLVV</sequence>
<comment type="subcellular location">
    <subcellularLocation>
        <location evidence="1">Lipid droplet</location>
    </subcellularLocation>
</comment>
<dbReference type="RefSeq" id="XP_062622676.1">
    <property type="nucleotide sequence ID" value="XM_062766692.1"/>
</dbReference>
<dbReference type="PANTHER" id="PTHR13390">
    <property type="entry name" value="LIPASE"/>
    <property type="match status" value="1"/>
</dbReference>
<dbReference type="Gene3D" id="3.40.50.1820">
    <property type="entry name" value="alpha/beta hydrolase"/>
    <property type="match status" value="1"/>
</dbReference>
<dbReference type="EMBL" id="CP086714">
    <property type="protein sequence ID" value="WOO76644.1"/>
    <property type="molecule type" value="Genomic_DNA"/>
</dbReference>
<proteinExistence type="inferred from homology"/>
<reference evidence="6" key="1">
    <citation type="submission" date="2023-10" db="EMBL/GenBank/DDBJ databases">
        <authorList>
            <person name="Noh H."/>
        </authorList>
    </citation>
    <scope>NUCLEOTIDE SEQUENCE</scope>
    <source>
        <strain evidence="6">DUCC4014</strain>
    </source>
</reference>
<organism evidence="6 7">
    <name type="scientific">Vanrija pseudolonga</name>
    <dbReference type="NCBI Taxonomy" id="143232"/>
    <lineage>
        <taxon>Eukaryota</taxon>
        <taxon>Fungi</taxon>
        <taxon>Dikarya</taxon>
        <taxon>Basidiomycota</taxon>
        <taxon>Agaricomycotina</taxon>
        <taxon>Tremellomycetes</taxon>
        <taxon>Trichosporonales</taxon>
        <taxon>Trichosporonaceae</taxon>
        <taxon>Vanrija</taxon>
    </lineage>
</organism>
<evidence type="ECO:0000256" key="5">
    <source>
        <dbReference type="SAM" id="MobiDB-lite"/>
    </source>
</evidence>
<dbReference type="GO" id="GO:0016298">
    <property type="term" value="F:lipase activity"/>
    <property type="evidence" value="ECO:0007669"/>
    <property type="project" value="InterPro"/>
</dbReference>
<dbReference type="Proteomes" id="UP000827549">
    <property type="component" value="Chromosome 1"/>
</dbReference>
<keyword evidence="3" id="KW-0551">Lipid droplet</keyword>
<dbReference type="SUPFAM" id="SSF53474">
    <property type="entry name" value="alpha/beta-Hydrolases"/>
    <property type="match status" value="1"/>
</dbReference>
<evidence type="ECO:0000256" key="3">
    <source>
        <dbReference type="ARBA" id="ARBA00022677"/>
    </source>
</evidence>
<dbReference type="PANTHER" id="PTHR13390:SF0">
    <property type="entry name" value="LIPID DROPLET-ASSOCIATED HYDROLASE"/>
    <property type="match status" value="1"/>
</dbReference>
<dbReference type="GO" id="GO:0019915">
    <property type="term" value="P:lipid storage"/>
    <property type="evidence" value="ECO:0007669"/>
    <property type="project" value="InterPro"/>
</dbReference>
<name>A0AAF0Y2C6_9TREE</name>
<feature type="region of interest" description="Disordered" evidence="5">
    <location>
        <begin position="537"/>
        <end position="558"/>
    </location>
</feature>
<protein>
    <submittedName>
        <fullName evidence="6">Lipid droplet-associated hydrolase</fullName>
    </submittedName>
</protein>
<dbReference type="InterPro" id="IPR029058">
    <property type="entry name" value="AB_hydrolase_fold"/>
</dbReference>
<keyword evidence="4 6" id="KW-0378">Hydrolase</keyword>
<gene>
    <name evidence="6" type="primary">LDAH</name>
    <name evidence="6" type="ORF">LOC62_01G000271</name>
</gene>